<feature type="coiled-coil region" evidence="1">
    <location>
        <begin position="435"/>
        <end position="462"/>
    </location>
</feature>
<dbReference type="EMBL" id="PYLS01000005">
    <property type="protein sequence ID" value="PST83090.1"/>
    <property type="molecule type" value="Genomic_DNA"/>
</dbReference>
<keyword evidence="2" id="KW-0812">Transmembrane</keyword>
<proteinExistence type="predicted"/>
<keyword evidence="2" id="KW-0472">Membrane</keyword>
<dbReference type="InterPro" id="IPR027417">
    <property type="entry name" value="P-loop_NTPase"/>
</dbReference>
<accession>A0A2T3HKY1</accession>
<keyword evidence="5" id="KW-1185">Reference proteome</keyword>
<feature type="transmembrane region" description="Helical" evidence="2">
    <location>
        <begin position="161"/>
        <end position="180"/>
    </location>
</feature>
<dbReference type="Proteomes" id="UP000240912">
    <property type="component" value="Unassembled WGS sequence"/>
</dbReference>
<evidence type="ECO:0000256" key="1">
    <source>
        <dbReference type="SAM" id="Coils"/>
    </source>
</evidence>
<reference evidence="4 5" key="1">
    <citation type="submission" date="2018-03" db="EMBL/GenBank/DDBJ databases">
        <authorList>
            <person name="Keele B.F."/>
        </authorList>
    </citation>
    <scope>NUCLEOTIDE SEQUENCE [LARGE SCALE GENOMIC DNA]</scope>
    <source>
        <strain evidence="4 5">YL28-9</strain>
    </source>
</reference>
<name>A0A2T3HKY1_9SPHI</name>
<organism evidence="4 5">
    <name type="scientific">Pedobacter yulinensis</name>
    <dbReference type="NCBI Taxonomy" id="2126353"/>
    <lineage>
        <taxon>Bacteria</taxon>
        <taxon>Pseudomonadati</taxon>
        <taxon>Bacteroidota</taxon>
        <taxon>Sphingobacteriia</taxon>
        <taxon>Sphingobacteriales</taxon>
        <taxon>Sphingobacteriaceae</taxon>
        <taxon>Pedobacter</taxon>
    </lineage>
</organism>
<dbReference type="InterPro" id="IPR048428">
    <property type="entry name" value="YobI-NTPase"/>
</dbReference>
<comment type="caution">
    <text evidence="4">The sequence shown here is derived from an EMBL/GenBank/DDBJ whole genome shotgun (WGS) entry which is preliminary data.</text>
</comment>
<keyword evidence="2" id="KW-1133">Transmembrane helix</keyword>
<evidence type="ECO:0000259" key="3">
    <source>
        <dbReference type="Pfam" id="PF20693"/>
    </source>
</evidence>
<evidence type="ECO:0000256" key="2">
    <source>
        <dbReference type="SAM" id="Phobius"/>
    </source>
</evidence>
<feature type="transmembrane region" description="Helical" evidence="2">
    <location>
        <begin position="200"/>
        <end position="221"/>
    </location>
</feature>
<dbReference type="SUPFAM" id="SSF52540">
    <property type="entry name" value="P-loop containing nucleoside triphosphate hydrolases"/>
    <property type="match status" value="1"/>
</dbReference>
<protein>
    <recommendedName>
        <fullName evidence="3">YobI-like P-loop NTPase domain-containing protein</fullName>
    </recommendedName>
</protein>
<evidence type="ECO:0000313" key="5">
    <source>
        <dbReference type="Proteomes" id="UP000240912"/>
    </source>
</evidence>
<evidence type="ECO:0000313" key="4">
    <source>
        <dbReference type="EMBL" id="PST83090.1"/>
    </source>
</evidence>
<gene>
    <name evidence="4" type="ORF">C7T94_10770</name>
</gene>
<sequence length="1229" mass="142255">MIIKLKWHQKLLVFLKTKTGLLIVYTVRWLNNIDLRLTKYIINPNSMKLEDLGPTSNATKNETYEKSLYWALRNINVSNIALTGPYGSGKSSVIATFQSKYREFKYLNISLATFDKEFKEQDDWRQKVELSILQQLIYHVKNRELPDSRFKKISHTTKTEMAFVTLGLVLLGVCFFNIYKPDFIAKFSWWQCLSLAQKDLINYFSIGYFLFGISIIIYMFYRTLKSFRFSKLGLTSGSLELSDKEDRSIFNKHLDEIVYFFQVTPYDVIVIEDLDRFEDAEIFTKLREVNSLINNSRQVGRPVNFVYAVRDDMFKDTDRAKFFDIIIPVIPIINTSNSGDELNRKLDTVTLDKPIANSFFNTVTLYIQDMRLLINIINEFKIYLTQIGKGLDAEKMLSIIIYKNLYPDEFAKLHKQDGDVYKFINTKKGFIATHTEEIDLEIAAAENKIESLNEMKHQDIKELNSVYLTAILAELPNNSVLSLGNNDMSIAELLKDENFKKLTSLSSFSYRKPAGYYLGDDVLRISFAQIEQSLHADTYNARRKKLIAISENEIQTQRALIKAHNRKRSEIQGYRIQQVMNSFPEFALPAEFSNKPLLEFLIGGGYIDEHYPMYISYFIEGSLSQADMDFVQSLTRRKRLAFDLPLNNIATIVTNWLSIGNYGQVEILNITFFDWILKYDDREAEPRILFEQLAESEGPLYFTEDYLEKGTEIPQFLKKLAVHFPLFWDKLYDDIAYDDEILDRYLCLILEHVPADLIVNFDGSGKFTTYLQTMTHYVEIFKKVANKQNIKDTLAKLDIVFDHLQKGDTVVDIFEDIVDNDRYTLTPENIMIVFNAYPDLFKPATAEKWVLSQYTIIRESRAQGVFNYIKANINVYTENVLLKIDTNIQESELALIELLAYDDIDNAFKEQLIIRQQVIIKTITAVQSDYWDWLLKYERVEKTWGNILEYYMAAEAVTDILIIYLNSPAPGSLIKDAWNSFFKSADHKAAAAELEVRLLNEGQLRLDLYNLIAEQAHNKYDDLGLENLDDLKVIALIDTGTLDFTEDGLNAVNTHHPGLVLSFVLDNEEKYLELDWPLSPQQYVQLINYPGLTVERKLIYLKRLQAADLTDNLALALGKLLSVNTDRVPDFSLEFRVALFLKQPSVADTAELLQAIGRYLTPEALTEVISLLPSPYAELAVIQKKPMFFANGEPNNKLLPYLERYLTNIISSARLDEKNRWRVNFRKTK</sequence>
<dbReference type="Pfam" id="PF20693">
    <property type="entry name" value="YobI-ATPase"/>
    <property type="match status" value="1"/>
</dbReference>
<keyword evidence="1" id="KW-0175">Coiled coil</keyword>
<dbReference type="AlphaFoldDB" id="A0A2T3HKY1"/>
<feature type="domain" description="YobI-like P-loop NTPase" evidence="3">
    <location>
        <begin position="64"/>
        <end position="421"/>
    </location>
</feature>